<name>A0AAD8W1D6_LOLMU</name>
<protein>
    <recommendedName>
        <fullName evidence="1">25S rRNA (uridine-N(3))-methyltransferase BMT5-like domain-containing protein</fullName>
    </recommendedName>
</protein>
<dbReference type="PANTHER" id="PTHR11538">
    <property type="entry name" value="PHENYLALANYL-TRNA SYNTHETASE"/>
    <property type="match status" value="1"/>
</dbReference>
<dbReference type="AlphaFoldDB" id="A0AAD8W1D6"/>
<comment type="caution">
    <text evidence="2">The sequence shown here is derived from an EMBL/GenBank/DDBJ whole genome shotgun (WGS) entry which is preliminary data.</text>
</comment>
<dbReference type="EMBL" id="JAUUTY010000005">
    <property type="protein sequence ID" value="KAK1631755.1"/>
    <property type="molecule type" value="Genomic_DNA"/>
</dbReference>
<dbReference type="GO" id="GO:0005737">
    <property type="term" value="C:cytoplasm"/>
    <property type="evidence" value="ECO:0007669"/>
    <property type="project" value="TreeGrafter"/>
</dbReference>
<evidence type="ECO:0000259" key="1">
    <source>
        <dbReference type="Pfam" id="PF10354"/>
    </source>
</evidence>
<gene>
    <name evidence="2" type="ORF">QYE76_006070</name>
</gene>
<dbReference type="FunFam" id="3.40.50.150:FF:000440">
    <property type="entry name" value="Os09g0479300 protein"/>
    <property type="match status" value="1"/>
</dbReference>
<evidence type="ECO:0000313" key="3">
    <source>
        <dbReference type="Proteomes" id="UP001231189"/>
    </source>
</evidence>
<dbReference type="GO" id="GO:0070042">
    <property type="term" value="F:rRNA (uridine-N3-)-methyltransferase activity"/>
    <property type="evidence" value="ECO:0007669"/>
    <property type="project" value="InterPro"/>
</dbReference>
<dbReference type="InterPro" id="IPR019446">
    <property type="entry name" value="BMT5-like"/>
</dbReference>
<dbReference type="GO" id="GO:0070475">
    <property type="term" value="P:rRNA base methylation"/>
    <property type="evidence" value="ECO:0007669"/>
    <property type="project" value="InterPro"/>
</dbReference>
<reference evidence="2" key="1">
    <citation type="submission" date="2023-07" db="EMBL/GenBank/DDBJ databases">
        <title>A chromosome-level genome assembly of Lolium multiflorum.</title>
        <authorList>
            <person name="Chen Y."/>
            <person name="Copetti D."/>
            <person name="Kolliker R."/>
            <person name="Studer B."/>
        </authorList>
    </citation>
    <scope>NUCLEOTIDE SEQUENCE</scope>
    <source>
        <strain evidence="2">02402/16</strain>
        <tissue evidence="2">Leaf</tissue>
    </source>
</reference>
<keyword evidence="3" id="KW-1185">Reference proteome</keyword>
<dbReference type="Pfam" id="PF10354">
    <property type="entry name" value="BMT5-like"/>
    <property type="match status" value="1"/>
</dbReference>
<accession>A0AAD8W1D6</accession>
<dbReference type="PANTHER" id="PTHR11538:SF82">
    <property type="entry name" value="25S RRNA (URIDINE-N(3))-METHYLTRANSFERASE BMT5-LIKE DOMAIN-CONTAINING PROTEIN"/>
    <property type="match status" value="1"/>
</dbReference>
<proteinExistence type="predicted"/>
<dbReference type="Proteomes" id="UP001231189">
    <property type="component" value="Unassembled WGS sequence"/>
</dbReference>
<organism evidence="2 3">
    <name type="scientific">Lolium multiflorum</name>
    <name type="common">Italian ryegrass</name>
    <name type="synonym">Lolium perenne subsp. multiflorum</name>
    <dbReference type="NCBI Taxonomy" id="4521"/>
    <lineage>
        <taxon>Eukaryota</taxon>
        <taxon>Viridiplantae</taxon>
        <taxon>Streptophyta</taxon>
        <taxon>Embryophyta</taxon>
        <taxon>Tracheophyta</taxon>
        <taxon>Spermatophyta</taxon>
        <taxon>Magnoliopsida</taxon>
        <taxon>Liliopsida</taxon>
        <taxon>Poales</taxon>
        <taxon>Poaceae</taxon>
        <taxon>BOP clade</taxon>
        <taxon>Pooideae</taxon>
        <taxon>Poodae</taxon>
        <taxon>Poeae</taxon>
        <taxon>Poeae Chloroplast Group 2 (Poeae type)</taxon>
        <taxon>Loliodinae</taxon>
        <taxon>Loliinae</taxon>
        <taxon>Lolium</taxon>
    </lineage>
</organism>
<sequence length="473" mass="51777">MRRPRRPAKAGRGGGGREAPVEAGVAVGVKGAAGVPVIAVDGEGEAPLLGFPVVAASGGGVQPIAVKGNCNAEKGEDGVKWLKHYSSAQSILIVGDGDFSFSLALATAFGSGENLLATSLDSYGALTRKYGKAEANVTELKRLGATVLHGVDAKTMKLHSCLKMRRFDRIVFNFPHAGFKGKEDQLHVINAHKQLVHGFFANARYLLRPYGETHVSHKTGRPYDSWDIEQLAYDSCLTRVQTVPFSKDDYPGYNQKRGDSAKCDQPFALGPCCTFMFCLGDIKKLKKAHGSRIGSISFPGNNKFYPGVSATGMSQFNLCPLAPAWPQPHFPPVKAVHMPIPFIPHPFGVAPMEHPGSSVNFSGAERAPYFHQQQDMVQPMCRGQPLNVLPTQCGFHPPTSRVLANPEQPWYQEGPPVVPPWGGDYSYSPGGYQDLQREYEIHRQHMLSLEHRYMESVQRRARLEMLIAHYGSQ</sequence>
<feature type="domain" description="25S rRNA (uridine-N(3))-methyltransferase BMT5-like" evidence="1">
    <location>
        <begin position="92"/>
        <end position="257"/>
    </location>
</feature>
<evidence type="ECO:0000313" key="2">
    <source>
        <dbReference type="EMBL" id="KAK1631755.1"/>
    </source>
</evidence>